<feature type="domain" description="C2H2-type" evidence="6">
    <location>
        <begin position="212"/>
        <end position="240"/>
    </location>
</feature>
<dbReference type="SMART" id="SM00355">
    <property type="entry name" value="ZnF_C2H2"/>
    <property type="match status" value="8"/>
</dbReference>
<organism evidence="7 8">
    <name type="scientific">Zophobas morio</name>
    <dbReference type="NCBI Taxonomy" id="2755281"/>
    <lineage>
        <taxon>Eukaryota</taxon>
        <taxon>Metazoa</taxon>
        <taxon>Ecdysozoa</taxon>
        <taxon>Arthropoda</taxon>
        <taxon>Hexapoda</taxon>
        <taxon>Insecta</taxon>
        <taxon>Pterygota</taxon>
        <taxon>Neoptera</taxon>
        <taxon>Endopterygota</taxon>
        <taxon>Coleoptera</taxon>
        <taxon>Polyphaga</taxon>
        <taxon>Cucujiformia</taxon>
        <taxon>Tenebrionidae</taxon>
        <taxon>Zophobas</taxon>
    </lineage>
</organism>
<keyword evidence="1" id="KW-0479">Metal-binding</keyword>
<dbReference type="SUPFAM" id="SSF57667">
    <property type="entry name" value="beta-beta-alpha zinc fingers"/>
    <property type="match status" value="4"/>
</dbReference>
<feature type="domain" description="C2H2-type" evidence="6">
    <location>
        <begin position="269"/>
        <end position="297"/>
    </location>
</feature>
<name>A0AA38LZG8_9CUCU</name>
<dbReference type="GO" id="GO:0000981">
    <property type="term" value="F:DNA-binding transcription factor activity, RNA polymerase II-specific"/>
    <property type="evidence" value="ECO:0007669"/>
    <property type="project" value="TreeGrafter"/>
</dbReference>
<keyword evidence="3 5" id="KW-0863">Zinc-finger</keyword>
<dbReference type="EMBL" id="JALNTZ010001729">
    <property type="protein sequence ID" value="KAJ3623636.1"/>
    <property type="molecule type" value="Genomic_DNA"/>
</dbReference>
<dbReference type="GO" id="GO:0000977">
    <property type="term" value="F:RNA polymerase II transcription regulatory region sequence-specific DNA binding"/>
    <property type="evidence" value="ECO:0007669"/>
    <property type="project" value="TreeGrafter"/>
</dbReference>
<proteinExistence type="predicted"/>
<evidence type="ECO:0000256" key="1">
    <source>
        <dbReference type="ARBA" id="ARBA00022723"/>
    </source>
</evidence>
<evidence type="ECO:0000256" key="3">
    <source>
        <dbReference type="ARBA" id="ARBA00022771"/>
    </source>
</evidence>
<dbReference type="PROSITE" id="PS50157">
    <property type="entry name" value="ZINC_FINGER_C2H2_2"/>
    <property type="match status" value="4"/>
</dbReference>
<dbReference type="PROSITE" id="PS00028">
    <property type="entry name" value="ZINC_FINGER_C2H2_1"/>
    <property type="match status" value="6"/>
</dbReference>
<evidence type="ECO:0000259" key="6">
    <source>
        <dbReference type="PROSITE" id="PS50157"/>
    </source>
</evidence>
<evidence type="ECO:0000313" key="7">
    <source>
        <dbReference type="EMBL" id="KAJ3623636.1"/>
    </source>
</evidence>
<dbReference type="PANTHER" id="PTHR24379:SF127">
    <property type="entry name" value="BLOODY FINGERS-RELATED"/>
    <property type="match status" value="1"/>
</dbReference>
<reference evidence="7" key="1">
    <citation type="journal article" date="2023" name="G3 (Bethesda)">
        <title>Whole genome assemblies of Zophobas morio and Tenebrio molitor.</title>
        <authorList>
            <person name="Kaur S."/>
            <person name="Stinson S.A."/>
            <person name="diCenzo G.C."/>
        </authorList>
    </citation>
    <scope>NUCLEOTIDE SEQUENCE</scope>
    <source>
        <strain evidence="7">QUZm001</strain>
    </source>
</reference>
<evidence type="ECO:0000256" key="5">
    <source>
        <dbReference type="PROSITE-ProRule" id="PRU00042"/>
    </source>
</evidence>
<dbReference type="GO" id="GO:0008270">
    <property type="term" value="F:zinc ion binding"/>
    <property type="evidence" value="ECO:0007669"/>
    <property type="project" value="UniProtKB-KW"/>
</dbReference>
<dbReference type="GO" id="GO:0005634">
    <property type="term" value="C:nucleus"/>
    <property type="evidence" value="ECO:0007669"/>
    <property type="project" value="TreeGrafter"/>
</dbReference>
<evidence type="ECO:0000256" key="4">
    <source>
        <dbReference type="ARBA" id="ARBA00022833"/>
    </source>
</evidence>
<dbReference type="InterPro" id="IPR036236">
    <property type="entry name" value="Znf_C2H2_sf"/>
</dbReference>
<dbReference type="AlphaFoldDB" id="A0AA38LZG8"/>
<dbReference type="Pfam" id="PF13894">
    <property type="entry name" value="zf-C2H2_4"/>
    <property type="match status" value="2"/>
</dbReference>
<evidence type="ECO:0000256" key="2">
    <source>
        <dbReference type="ARBA" id="ARBA00022737"/>
    </source>
</evidence>
<feature type="domain" description="C2H2-type" evidence="6">
    <location>
        <begin position="300"/>
        <end position="325"/>
    </location>
</feature>
<gene>
    <name evidence="7" type="ORF">Zmor_004383</name>
</gene>
<keyword evidence="2" id="KW-0677">Repeat</keyword>
<dbReference type="Gene3D" id="3.30.160.60">
    <property type="entry name" value="Classic Zinc Finger"/>
    <property type="match status" value="3"/>
</dbReference>
<dbReference type="PANTHER" id="PTHR24379">
    <property type="entry name" value="KRAB AND ZINC FINGER DOMAIN-CONTAINING"/>
    <property type="match status" value="1"/>
</dbReference>
<dbReference type="InterPro" id="IPR013087">
    <property type="entry name" value="Znf_C2H2_type"/>
</dbReference>
<accession>A0AA38LZG8</accession>
<dbReference type="Pfam" id="PF00096">
    <property type="entry name" value="zf-C2H2"/>
    <property type="match status" value="2"/>
</dbReference>
<dbReference type="Proteomes" id="UP001168821">
    <property type="component" value="Unassembled WGS sequence"/>
</dbReference>
<feature type="domain" description="C2H2-type" evidence="6">
    <location>
        <begin position="241"/>
        <end position="268"/>
    </location>
</feature>
<evidence type="ECO:0000313" key="8">
    <source>
        <dbReference type="Proteomes" id="UP001168821"/>
    </source>
</evidence>
<protein>
    <recommendedName>
        <fullName evidence="6">C2H2-type domain-containing protein</fullName>
    </recommendedName>
</protein>
<comment type="caution">
    <text evidence="7">The sequence shown here is derived from an EMBL/GenBank/DDBJ whole genome shotgun (WGS) entry which is preliminary data.</text>
</comment>
<keyword evidence="4" id="KW-0862">Zinc</keyword>
<keyword evidence="8" id="KW-1185">Reference proteome</keyword>
<sequence length="325" mass="37282">MLESLTSIKISCDDPGPNLTCYGCYVAMKVAYTTQQRLIKTEMLLQEKILGQLVVKEEIEESGSELEMLETAIKCEDGISEEIQPEDQYHNETPSTGYKNKNPTFLKCETCPNTYDNYFDYSEHSKGHEMKQCLMCPQVISAVGFREHNLTHDTGYCEYCGAQLKHALSLRKHVQLYHREPKIMCEQCGEILDNRRMFDTHITTHHTKDAAFICDHCGAKFYSVSLLKKHIKQQHTIDEQFSCNVCGKAFGLKSKLKAHGLKHSDERLFICEFCGKGFKEKGTMNTHKKGVHGWKSEEKFRCKLCDKGFATKFALSTHVVRKHKE</sequence>